<keyword evidence="1" id="KW-0966">Cell projection</keyword>
<evidence type="ECO:0000313" key="1">
    <source>
        <dbReference type="EMBL" id="NSX56561.1"/>
    </source>
</evidence>
<dbReference type="Pfam" id="PF07309">
    <property type="entry name" value="FlaF"/>
    <property type="match status" value="1"/>
</dbReference>
<dbReference type="EMBL" id="JABUFE010000014">
    <property type="protein sequence ID" value="NSX56561.1"/>
    <property type="molecule type" value="Genomic_DNA"/>
</dbReference>
<accession>A0ABX2IWU9</accession>
<comment type="caution">
    <text evidence="1">The sequence shown here is derived from an EMBL/GenBank/DDBJ whole genome shotgun (WGS) entry which is preliminary data.</text>
</comment>
<proteinExistence type="predicted"/>
<name>A0ABX2IWU9_9RHOB</name>
<dbReference type="Proteomes" id="UP000777935">
    <property type="component" value="Unassembled WGS sequence"/>
</dbReference>
<evidence type="ECO:0000313" key="2">
    <source>
        <dbReference type="Proteomes" id="UP000777935"/>
    </source>
</evidence>
<sequence length="125" mass="13834">MNALQQAQFAYSSVSTPIRTDRSTEYDAFAKVTRQLKSAAASNTGTIKPLAQAIHDNRRLWTLLASDVAGNDNALPKELRANIFYLAEFTQLHSRKVLNGEASVDALIDINASVMRGLRQKERAQ</sequence>
<reference evidence="1 2" key="1">
    <citation type="submission" date="2020-06" db="EMBL/GenBank/DDBJ databases">
        <title>Sulfitobacter algicola sp. nov., isolated from green algae.</title>
        <authorList>
            <person name="Wang C."/>
        </authorList>
    </citation>
    <scope>NUCLEOTIDE SEQUENCE [LARGE SCALE GENOMIC DNA]</scope>
    <source>
        <strain evidence="1 2">1151</strain>
    </source>
</reference>
<gene>
    <name evidence="1" type="primary">flaF</name>
    <name evidence="1" type="ORF">HRQ87_17375</name>
</gene>
<keyword evidence="1" id="KW-0282">Flagellum</keyword>
<dbReference type="InterPro" id="IPR010845">
    <property type="entry name" value="FlaF"/>
</dbReference>
<keyword evidence="1" id="KW-0969">Cilium</keyword>
<organism evidence="1 2">
    <name type="scientific">Parasulfitobacter algicola</name>
    <dbReference type="NCBI Taxonomy" id="2614809"/>
    <lineage>
        <taxon>Bacteria</taxon>
        <taxon>Pseudomonadati</taxon>
        <taxon>Pseudomonadota</taxon>
        <taxon>Alphaproteobacteria</taxon>
        <taxon>Rhodobacterales</taxon>
        <taxon>Roseobacteraceae</taxon>
        <taxon>Parasulfitobacter</taxon>
    </lineage>
</organism>
<dbReference type="NCBIfam" id="NF009435">
    <property type="entry name" value="PRK12794.1"/>
    <property type="match status" value="1"/>
</dbReference>
<protein>
    <submittedName>
        <fullName evidence="1">Flagellar biosynthesis regulator FlaF</fullName>
    </submittedName>
</protein>
<keyword evidence="2" id="KW-1185">Reference proteome</keyword>
<dbReference type="RefSeq" id="WP_174139714.1">
    <property type="nucleotide sequence ID" value="NZ_JABUFE010000014.1"/>
</dbReference>